<gene>
    <name evidence="1" type="ORF">MTP16_23495</name>
</gene>
<keyword evidence="1" id="KW-0614">Plasmid</keyword>
<organism evidence="1 2">
    <name type="scientific">Hymenobacter monticola</name>
    <dbReference type="NCBI Taxonomy" id="1705399"/>
    <lineage>
        <taxon>Bacteria</taxon>
        <taxon>Pseudomonadati</taxon>
        <taxon>Bacteroidota</taxon>
        <taxon>Cytophagia</taxon>
        <taxon>Cytophagales</taxon>
        <taxon>Hymenobacteraceae</taxon>
        <taxon>Hymenobacter</taxon>
    </lineage>
</organism>
<sequence>MLTPSANRSAHAPFYCLSPHHYSSKRLAFLPHHSLPISPITPGSHPPAGQPNFAGPVILIGTLHTQKTGSGKKEGHSILGFLALAANSFFWFQRRSAHSYQFWLLGLFGFSTRLVFASHRVPTA</sequence>
<dbReference type="EMBL" id="CP094535">
    <property type="protein sequence ID" value="UOE36455.1"/>
    <property type="molecule type" value="Genomic_DNA"/>
</dbReference>
<dbReference type="Proteomes" id="UP000831390">
    <property type="component" value="Plasmid unnamed1"/>
</dbReference>
<accession>A0ABY4BBC6</accession>
<dbReference type="RefSeq" id="WP_243520338.1">
    <property type="nucleotide sequence ID" value="NZ_CP094535.1"/>
</dbReference>
<geneLocation type="plasmid" evidence="1 2">
    <name>unnamed1</name>
</geneLocation>
<name>A0ABY4BBC6_9BACT</name>
<keyword evidence="2" id="KW-1185">Reference proteome</keyword>
<protein>
    <submittedName>
        <fullName evidence="1">Uncharacterized protein</fullName>
    </submittedName>
</protein>
<proteinExistence type="predicted"/>
<evidence type="ECO:0000313" key="2">
    <source>
        <dbReference type="Proteomes" id="UP000831390"/>
    </source>
</evidence>
<evidence type="ECO:0000313" key="1">
    <source>
        <dbReference type="EMBL" id="UOE36455.1"/>
    </source>
</evidence>
<reference evidence="1 2" key="1">
    <citation type="submission" date="2022-03" db="EMBL/GenBank/DDBJ databases">
        <title>Hymenobactersp. isolated from the air.</title>
        <authorList>
            <person name="Won M."/>
            <person name="Kwon S.-W."/>
        </authorList>
    </citation>
    <scope>NUCLEOTIDE SEQUENCE [LARGE SCALE GENOMIC DNA]</scope>
    <source>
        <strain evidence="1 2">KACC 22596</strain>
        <plasmid evidence="1 2">unnamed1</plasmid>
    </source>
</reference>